<gene>
    <name evidence="6" type="ORF">HNQ61_000160</name>
</gene>
<organism evidence="6 7">
    <name type="scientific">Longimicrobium terrae</name>
    <dbReference type="NCBI Taxonomy" id="1639882"/>
    <lineage>
        <taxon>Bacteria</taxon>
        <taxon>Pseudomonadati</taxon>
        <taxon>Gemmatimonadota</taxon>
        <taxon>Longimicrobiia</taxon>
        <taxon>Longimicrobiales</taxon>
        <taxon>Longimicrobiaceae</taxon>
        <taxon>Longimicrobium</taxon>
    </lineage>
</organism>
<dbReference type="Gene3D" id="2.60.120.200">
    <property type="match status" value="1"/>
</dbReference>
<evidence type="ECO:0000256" key="3">
    <source>
        <dbReference type="ARBA" id="ARBA00023295"/>
    </source>
</evidence>
<dbReference type="PRINTS" id="PR00737">
    <property type="entry name" value="GLHYDRLASE16"/>
</dbReference>
<name>A0A841GQS3_9BACT</name>
<sequence length="205" mass="22668">MNDRGFDDDFGGVTGGDALDAARWRLDTHPLGSGSVRADNVRTGDGGVSLVLAPGARDGGELRSAERFGYGTYSARMRTPLAPGSISALFLYQGGSDESDELDIEIPNDGGRTVMFTTWVAGVQTHTATLPLAFDPAADHHEYRIEWRPGEVRFAVDGEEMQRWTDGVPHQPMYVMANAWWPRWMTRPVLHEPRALVIRRIRAES</sequence>
<dbReference type="PROSITE" id="PS51762">
    <property type="entry name" value="GH16_2"/>
    <property type="match status" value="1"/>
</dbReference>
<evidence type="ECO:0000256" key="2">
    <source>
        <dbReference type="ARBA" id="ARBA00022801"/>
    </source>
</evidence>
<dbReference type="GO" id="GO:0005975">
    <property type="term" value="P:carbohydrate metabolic process"/>
    <property type="evidence" value="ECO:0007669"/>
    <property type="project" value="InterPro"/>
</dbReference>
<dbReference type="Proteomes" id="UP000582837">
    <property type="component" value="Unassembled WGS sequence"/>
</dbReference>
<dbReference type="PANTHER" id="PTHR38121:SF2">
    <property type="entry name" value="ACYLTRANSFERASE 3 DOMAIN-CONTAINING PROTEIN"/>
    <property type="match status" value="1"/>
</dbReference>
<dbReference type="EMBL" id="JACHIA010000001">
    <property type="protein sequence ID" value="MBB6068549.1"/>
    <property type="molecule type" value="Genomic_DNA"/>
</dbReference>
<keyword evidence="3" id="KW-0326">Glycosidase</keyword>
<evidence type="ECO:0000313" key="7">
    <source>
        <dbReference type="Proteomes" id="UP000582837"/>
    </source>
</evidence>
<comment type="similarity">
    <text evidence="1">Belongs to the glycosyl hydrolase 16 family.</text>
</comment>
<proteinExistence type="inferred from homology"/>
<dbReference type="GO" id="GO:0004553">
    <property type="term" value="F:hydrolase activity, hydrolyzing O-glycosyl compounds"/>
    <property type="evidence" value="ECO:0007669"/>
    <property type="project" value="InterPro"/>
</dbReference>
<reference evidence="6 7" key="1">
    <citation type="submission" date="2020-08" db="EMBL/GenBank/DDBJ databases">
        <title>Genomic Encyclopedia of Type Strains, Phase IV (KMG-IV): sequencing the most valuable type-strain genomes for metagenomic binning, comparative biology and taxonomic classification.</title>
        <authorList>
            <person name="Goeker M."/>
        </authorList>
    </citation>
    <scope>NUCLEOTIDE SEQUENCE [LARGE SCALE GENOMIC DNA]</scope>
    <source>
        <strain evidence="6 7">DSM 29007</strain>
    </source>
</reference>
<dbReference type="InterPro" id="IPR000757">
    <property type="entry name" value="Beta-glucanase-like"/>
</dbReference>
<comment type="caution">
    <text evidence="6">The sequence shown here is derived from an EMBL/GenBank/DDBJ whole genome shotgun (WGS) entry which is preliminary data.</text>
</comment>
<keyword evidence="2" id="KW-0378">Hydrolase</keyword>
<evidence type="ECO:0000256" key="1">
    <source>
        <dbReference type="ARBA" id="ARBA00006865"/>
    </source>
</evidence>
<feature type="active site" description="Proton donor" evidence="4">
    <location>
        <position position="105"/>
    </location>
</feature>
<evidence type="ECO:0000259" key="5">
    <source>
        <dbReference type="PROSITE" id="PS51762"/>
    </source>
</evidence>
<dbReference type="InterPro" id="IPR013320">
    <property type="entry name" value="ConA-like_dom_sf"/>
</dbReference>
<feature type="active site" description="Nucleophile" evidence="4">
    <location>
        <position position="101"/>
    </location>
</feature>
<protein>
    <submittedName>
        <fullName evidence="6">Beta-glucanase (GH16 family)</fullName>
    </submittedName>
</protein>
<dbReference type="PANTHER" id="PTHR38121">
    <property type="entry name" value="GH16 DOMAIN-CONTAINING PROTEIN"/>
    <property type="match status" value="1"/>
</dbReference>
<evidence type="ECO:0000313" key="6">
    <source>
        <dbReference type="EMBL" id="MBB6068549.1"/>
    </source>
</evidence>
<dbReference type="CDD" id="cd00413">
    <property type="entry name" value="Glyco_hydrolase_16"/>
    <property type="match status" value="1"/>
</dbReference>
<dbReference type="InterPro" id="IPR008264">
    <property type="entry name" value="Beta_glucanase"/>
</dbReference>
<dbReference type="AlphaFoldDB" id="A0A841GQS3"/>
<feature type="domain" description="GH16" evidence="5">
    <location>
        <begin position="1"/>
        <end position="205"/>
    </location>
</feature>
<keyword evidence="7" id="KW-1185">Reference proteome</keyword>
<dbReference type="RefSeq" id="WP_170030731.1">
    <property type="nucleotide sequence ID" value="NZ_JABDTL010000001.1"/>
</dbReference>
<dbReference type="SUPFAM" id="SSF49899">
    <property type="entry name" value="Concanavalin A-like lectins/glucanases"/>
    <property type="match status" value="1"/>
</dbReference>
<dbReference type="Pfam" id="PF00722">
    <property type="entry name" value="Glyco_hydro_16"/>
    <property type="match status" value="1"/>
</dbReference>
<accession>A0A841GQS3</accession>
<evidence type="ECO:0000256" key="4">
    <source>
        <dbReference type="PIRSR" id="PIRSR608264-1"/>
    </source>
</evidence>